<dbReference type="InterPro" id="IPR036942">
    <property type="entry name" value="Beta-barrel_TonB_sf"/>
</dbReference>
<dbReference type="PROSITE" id="PS52016">
    <property type="entry name" value="TONB_DEPENDENT_REC_3"/>
    <property type="match status" value="1"/>
</dbReference>
<dbReference type="GO" id="GO:0044718">
    <property type="term" value="P:siderophore transmembrane transport"/>
    <property type="evidence" value="ECO:0007669"/>
    <property type="project" value="TreeGrafter"/>
</dbReference>
<dbReference type="Gene3D" id="2.170.130.10">
    <property type="entry name" value="TonB-dependent receptor, plug domain"/>
    <property type="match status" value="1"/>
</dbReference>
<dbReference type="EMBL" id="AP022853">
    <property type="protein sequence ID" value="BCB25167.1"/>
    <property type="molecule type" value="Genomic_DNA"/>
</dbReference>
<evidence type="ECO:0000256" key="12">
    <source>
        <dbReference type="PROSITE-ProRule" id="PRU01360"/>
    </source>
</evidence>
<gene>
    <name evidence="16" type="ORF">SKTS_00530</name>
</gene>
<keyword evidence="11 12" id="KW-0998">Cell outer membrane</keyword>
<dbReference type="InterPro" id="IPR012910">
    <property type="entry name" value="Plug_dom"/>
</dbReference>
<keyword evidence="6" id="KW-0732">Signal</keyword>
<accession>A0A6F8V7S5</accession>
<dbReference type="InterPro" id="IPR000531">
    <property type="entry name" value="Beta-barrel_TonB"/>
</dbReference>
<evidence type="ECO:0000256" key="2">
    <source>
        <dbReference type="ARBA" id="ARBA00009810"/>
    </source>
</evidence>
<keyword evidence="9 12" id="KW-0472">Membrane</keyword>
<evidence type="ECO:0000259" key="14">
    <source>
        <dbReference type="Pfam" id="PF00593"/>
    </source>
</evidence>
<evidence type="ECO:0000256" key="13">
    <source>
        <dbReference type="RuleBase" id="RU003357"/>
    </source>
</evidence>
<keyword evidence="10 16" id="KW-0675">Receptor</keyword>
<evidence type="ECO:0000313" key="17">
    <source>
        <dbReference type="Proteomes" id="UP000502260"/>
    </source>
</evidence>
<dbReference type="Pfam" id="PF00593">
    <property type="entry name" value="TonB_dep_Rec_b-barrel"/>
    <property type="match status" value="1"/>
</dbReference>
<dbReference type="GO" id="GO:0009279">
    <property type="term" value="C:cell outer membrane"/>
    <property type="evidence" value="ECO:0007669"/>
    <property type="project" value="UniProtKB-SubCell"/>
</dbReference>
<keyword evidence="3 12" id="KW-0813">Transport</keyword>
<dbReference type="InterPro" id="IPR039426">
    <property type="entry name" value="TonB-dep_rcpt-like"/>
</dbReference>
<evidence type="ECO:0000256" key="9">
    <source>
        <dbReference type="ARBA" id="ARBA00023136"/>
    </source>
</evidence>
<evidence type="ECO:0000256" key="8">
    <source>
        <dbReference type="ARBA" id="ARBA00023077"/>
    </source>
</evidence>
<dbReference type="CDD" id="cd01347">
    <property type="entry name" value="ligand_gated_channel"/>
    <property type="match status" value="1"/>
</dbReference>
<evidence type="ECO:0000256" key="11">
    <source>
        <dbReference type="ARBA" id="ARBA00023237"/>
    </source>
</evidence>
<evidence type="ECO:0000313" key="16">
    <source>
        <dbReference type="EMBL" id="BCB25167.1"/>
    </source>
</evidence>
<dbReference type="AlphaFoldDB" id="A0A6F8V7S5"/>
<evidence type="ECO:0000256" key="6">
    <source>
        <dbReference type="ARBA" id="ARBA00022729"/>
    </source>
</evidence>
<sequence>MSGSVIAATAVPADDAVLQEMVVSGAKSAVDRNVPAVTEGITAKEMAETVNVVNVEDAVKYLPSLQIRKRYIGDRNSIVASRSSGTLVSARSLVYADGLLLSNLLGNSYNFPPRWSLVSPEEVERIDVIYGPFAAAYPGNSMGATILMSTRMPDKFEAHAKAQAFQENFKLYGTDESYDGYQVNALLGNRHDDLAWFASFNHLDSKGHPMSFATKPISTTAASGGDTVVTGAYRDTDPNGAGRQVLGATSIDHAVQDDLKVKLAYDISPTVRASYILGYWKSDSDVSVQSYLRNAAGNPVYSGNVNIDGFRYALNASVFQPSKRIEEHWMHGLTLKTNSRDEWNFEAAASYYNFGTDEQRSPTTALPTAQNGGAGQITLNDGTGWRNLDLRANWQPGLEKGSHEVSFGYHYDRYLLDSRVFNTANWLSGGAGSRVSAFAGNTETQAVYVQDAWRLAPRWKLTLGGRQERWNAFGGSISNSTTTLGYAERTESFFSPKASLSLQATSDWLLRASLGKAYRMPTVSELFQGSISSGAIVNNDPNLKPEKAISSELTAERDLGNGLLRMTLFQDDAYDALYSQTDITVFPTVTNIQNIDKIRTRGIELAFQGKDVGLRGLDLSGSVTYADSEILKNDRNPGTVGKTQPRVPDWRATAAATWHQGDSLSYTLAARYSGRQFNTLDNSDINPNTYGGTSSFFVVDARVNYKLAKQYTASLGVDNLNNYKHYLAHPMPQRTFHAEVKFDY</sequence>
<organism evidence="16 17">
    <name type="scientific">Sulfurimicrobium lacus</name>
    <dbReference type="NCBI Taxonomy" id="2715678"/>
    <lineage>
        <taxon>Bacteria</taxon>
        <taxon>Pseudomonadati</taxon>
        <taxon>Pseudomonadota</taxon>
        <taxon>Betaproteobacteria</taxon>
        <taxon>Nitrosomonadales</taxon>
        <taxon>Sulfuricellaceae</taxon>
        <taxon>Sulfurimicrobium</taxon>
    </lineage>
</organism>
<keyword evidence="17" id="KW-1185">Reference proteome</keyword>
<feature type="domain" description="TonB-dependent receptor plug" evidence="15">
    <location>
        <begin position="32"/>
        <end position="144"/>
    </location>
</feature>
<dbReference type="SUPFAM" id="SSF56935">
    <property type="entry name" value="Porins"/>
    <property type="match status" value="1"/>
</dbReference>
<dbReference type="Pfam" id="PF07715">
    <property type="entry name" value="Plug"/>
    <property type="match status" value="1"/>
</dbReference>
<keyword evidence="8 13" id="KW-0798">TonB box</keyword>
<feature type="domain" description="TonB-dependent receptor-like beta-barrel" evidence="14">
    <location>
        <begin position="291"/>
        <end position="720"/>
    </location>
</feature>
<evidence type="ECO:0000256" key="1">
    <source>
        <dbReference type="ARBA" id="ARBA00004571"/>
    </source>
</evidence>
<keyword evidence="4 12" id="KW-1134">Transmembrane beta strand</keyword>
<evidence type="ECO:0000259" key="15">
    <source>
        <dbReference type="Pfam" id="PF07715"/>
    </source>
</evidence>
<dbReference type="PANTHER" id="PTHR30069">
    <property type="entry name" value="TONB-DEPENDENT OUTER MEMBRANE RECEPTOR"/>
    <property type="match status" value="1"/>
</dbReference>
<comment type="similarity">
    <text evidence="2 12 13">Belongs to the TonB-dependent receptor family.</text>
</comment>
<name>A0A6F8V7S5_9PROT</name>
<keyword evidence="5 12" id="KW-0812">Transmembrane</keyword>
<evidence type="ECO:0000256" key="7">
    <source>
        <dbReference type="ARBA" id="ARBA00023065"/>
    </source>
</evidence>
<evidence type="ECO:0000256" key="5">
    <source>
        <dbReference type="ARBA" id="ARBA00022692"/>
    </source>
</evidence>
<keyword evidence="7" id="KW-0406">Ion transport</keyword>
<dbReference type="InterPro" id="IPR037066">
    <property type="entry name" value="Plug_dom_sf"/>
</dbReference>
<dbReference type="PANTHER" id="PTHR30069:SF53">
    <property type="entry name" value="COLICIN I RECEPTOR-RELATED"/>
    <property type="match status" value="1"/>
</dbReference>
<proteinExistence type="inferred from homology"/>
<reference evidence="17" key="1">
    <citation type="submission" date="2020-03" db="EMBL/GenBank/DDBJ databases">
        <title>Complete genome sequence of sulfur-oxidizing bacterium skT11.</title>
        <authorList>
            <person name="Kanda M."/>
            <person name="Kojima H."/>
            <person name="Fukui M."/>
        </authorList>
    </citation>
    <scope>NUCLEOTIDE SEQUENCE [LARGE SCALE GENOMIC DNA]</scope>
    <source>
        <strain evidence="17">skT11</strain>
    </source>
</reference>
<evidence type="ECO:0000256" key="10">
    <source>
        <dbReference type="ARBA" id="ARBA00023170"/>
    </source>
</evidence>
<dbReference type="Proteomes" id="UP000502260">
    <property type="component" value="Chromosome"/>
</dbReference>
<protein>
    <submittedName>
        <fullName evidence="16">Siderophore receptor protein</fullName>
    </submittedName>
</protein>
<dbReference type="Gene3D" id="2.40.170.20">
    <property type="entry name" value="TonB-dependent receptor, beta-barrel domain"/>
    <property type="match status" value="1"/>
</dbReference>
<evidence type="ECO:0000256" key="4">
    <source>
        <dbReference type="ARBA" id="ARBA00022452"/>
    </source>
</evidence>
<dbReference type="GO" id="GO:0015344">
    <property type="term" value="F:siderophore uptake transmembrane transporter activity"/>
    <property type="evidence" value="ECO:0007669"/>
    <property type="project" value="TreeGrafter"/>
</dbReference>
<comment type="subcellular location">
    <subcellularLocation>
        <location evidence="1 12">Cell outer membrane</location>
        <topology evidence="1 12">Multi-pass membrane protein</topology>
    </subcellularLocation>
</comment>
<evidence type="ECO:0000256" key="3">
    <source>
        <dbReference type="ARBA" id="ARBA00022448"/>
    </source>
</evidence>
<dbReference type="KEGG" id="slac:SKTS_00530"/>